<proteinExistence type="predicted"/>
<evidence type="ECO:0000313" key="2">
    <source>
        <dbReference type="Proteomes" id="UP000007875"/>
    </source>
</evidence>
<evidence type="ECO:0000313" key="1">
    <source>
        <dbReference type="Ensembl" id="ENSCSAVP00000016134.1"/>
    </source>
</evidence>
<dbReference type="HOGENOM" id="CLU_2031793_0_0_1"/>
<keyword evidence="2" id="KW-1185">Reference proteome</keyword>
<accession>H2ZEW8</accession>
<sequence>MGVDFVLPHFQNLFYRDYPMCGPTQSTKCLVIDLAGYVILSYDVTQSSVIGRHVTEVDAGVSKVLIQNEVMEQKQCSNIELGVIQRTYRIDAEQPAYTGLTSGTECYNFKLIPISGTNAFII</sequence>
<organism evidence="1 2">
    <name type="scientific">Ciona savignyi</name>
    <name type="common">Pacific transparent sea squirt</name>
    <dbReference type="NCBI Taxonomy" id="51511"/>
    <lineage>
        <taxon>Eukaryota</taxon>
        <taxon>Metazoa</taxon>
        <taxon>Chordata</taxon>
        <taxon>Tunicata</taxon>
        <taxon>Ascidiacea</taxon>
        <taxon>Phlebobranchia</taxon>
        <taxon>Cionidae</taxon>
        <taxon>Ciona</taxon>
    </lineage>
</organism>
<reference evidence="2" key="1">
    <citation type="submission" date="2003-08" db="EMBL/GenBank/DDBJ databases">
        <authorList>
            <person name="Birren B."/>
            <person name="Nusbaum C."/>
            <person name="Abebe A."/>
            <person name="Abouelleil A."/>
            <person name="Adekoya E."/>
            <person name="Ait-zahra M."/>
            <person name="Allen N."/>
            <person name="Allen T."/>
            <person name="An P."/>
            <person name="Anderson M."/>
            <person name="Anderson S."/>
            <person name="Arachchi H."/>
            <person name="Armbruster J."/>
            <person name="Bachantsang P."/>
            <person name="Baldwin J."/>
            <person name="Barry A."/>
            <person name="Bayul T."/>
            <person name="Blitshsteyn B."/>
            <person name="Bloom T."/>
            <person name="Blye J."/>
            <person name="Boguslavskiy L."/>
            <person name="Borowsky M."/>
            <person name="Boukhgalter B."/>
            <person name="Brunache A."/>
            <person name="Butler J."/>
            <person name="Calixte N."/>
            <person name="Calvo S."/>
            <person name="Camarata J."/>
            <person name="Campo K."/>
            <person name="Chang J."/>
            <person name="Cheshatsang Y."/>
            <person name="Citroen M."/>
            <person name="Collymore A."/>
            <person name="Considine T."/>
            <person name="Cook A."/>
            <person name="Cooke P."/>
            <person name="Corum B."/>
            <person name="Cuomo C."/>
            <person name="David R."/>
            <person name="Dawoe T."/>
            <person name="Degray S."/>
            <person name="Dodge S."/>
            <person name="Dooley K."/>
            <person name="Dorje P."/>
            <person name="Dorjee K."/>
            <person name="Dorris L."/>
            <person name="Duffey N."/>
            <person name="Dupes A."/>
            <person name="Elkins T."/>
            <person name="Engels R."/>
            <person name="Erickson J."/>
            <person name="Farina A."/>
            <person name="Faro S."/>
            <person name="Ferreira P."/>
            <person name="Fischer H."/>
            <person name="Fitzgerald M."/>
            <person name="Foley K."/>
            <person name="Gage D."/>
            <person name="Galagan J."/>
            <person name="Gearin G."/>
            <person name="Gnerre S."/>
            <person name="Gnirke A."/>
            <person name="Goyette A."/>
            <person name="Graham J."/>
            <person name="Grandbois E."/>
            <person name="Gyaltsen K."/>
            <person name="Hafez N."/>
            <person name="Hagopian D."/>
            <person name="Hagos B."/>
            <person name="Hall J."/>
            <person name="Hatcher B."/>
            <person name="Heller A."/>
            <person name="Higgins H."/>
            <person name="Honan T."/>
            <person name="Horn A."/>
            <person name="Houde N."/>
            <person name="Hughes L."/>
            <person name="Hulme W."/>
            <person name="Husby E."/>
            <person name="Iliev I."/>
            <person name="Jaffe D."/>
            <person name="Jones C."/>
            <person name="Kamal M."/>
            <person name="Kamat A."/>
            <person name="Kamvysselis M."/>
            <person name="Karlsson E."/>
            <person name="Kells C."/>
            <person name="Kieu A."/>
            <person name="Kisner P."/>
            <person name="Kodira C."/>
            <person name="Kulbokas E."/>
            <person name="Labutti K."/>
            <person name="Lama D."/>
            <person name="Landers T."/>
            <person name="Leger J."/>
            <person name="Levine S."/>
            <person name="Lewis D."/>
            <person name="Lewis T."/>
            <person name="Lindblad-toh K."/>
            <person name="Liu X."/>
            <person name="Lokyitsang T."/>
            <person name="Lokyitsang Y."/>
            <person name="Lucien O."/>
            <person name="Lui A."/>
            <person name="Ma L.J."/>
            <person name="Mabbitt R."/>
            <person name="Macdonald J."/>
            <person name="Maclean C."/>
            <person name="Major J."/>
            <person name="Manning J."/>
            <person name="Marabella R."/>
            <person name="Maru K."/>
            <person name="Matthews C."/>
            <person name="Mauceli E."/>
            <person name="Mccarthy M."/>
            <person name="Mcdonough S."/>
            <person name="Mcghee T."/>
            <person name="Meldrim J."/>
            <person name="Meneus L."/>
            <person name="Mesirov J."/>
            <person name="Mihalev A."/>
            <person name="Mihova T."/>
            <person name="Mikkelsen T."/>
            <person name="Mlenga V."/>
            <person name="Moru K."/>
            <person name="Mozes J."/>
            <person name="Mulrain L."/>
            <person name="Munson G."/>
            <person name="Naylor J."/>
            <person name="Newes C."/>
            <person name="Nguyen C."/>
            <person name="Nguyen N."/>
            <person name="Nguyen T."/>
            <person name="Nicol R."/>
            <person name="Nielsen C."/>
            <person name="Nizzari M."/>
            <person name="Norbu C."/>
            <person name="Norbu N."/>
            <person name="O'donnell P."/>
            <person name="Okoawo O."/>
            <person name="O'leary S."/>
            <person name="Omotosho B."/>
            <person name="O'neill K."/>
            <person name="Osman S."/>
            <person name="Parker S."/>
            <person name="Perrin D."/>
            <person name="Phunkhang P."/>
            <person name="Piqani B."/>
            <person name="Purcell S."/>
            <person name="Rachupka T."/>
            <person name="Ramasamy U."/>
            <person name="Rameau R."/>
            <person name="Ray V."/>
            <person name="Raymond C."/>
            <person name="Retta R."/>
            <person name="Richardson S."/>
            <person name="Rise C."/>
            <person name="Rodriguez J."/>
            <person name="Rogers J."/>
            <person name="Rogov P."/>
            <person name="Rutman M."/>
            <person name="Schupbach R."/>
            <person name="Seaman C."/>
            <person name="Settipalli S."/>
            <person name="Sharpe T."/>
            <person name="Sheridan J."/>
            <person name="Sherpa N."/>
            <person name="Shi J."/>
            <person name="Smirnov S."/>
            <person name="Smith C."/>
            <person name="Sougnez C."/>
            <person name="Spencer B."/>
            <person name="Stalker J."/>
            <person name="Stange-thomann N."/>
            <person name="Stavropoulos S."/>
            <person name="Stetson K."/>
            <person name="Stone C."/>
            <person name="Stone S."/>
            <person name="Stubbs M."/>
            <person name="Talamas J."/>
            <person name="Tchuinga P."/>
            <person name="Tenzing P."/>
            <person name="Tesfaye S."/>
            <person name="Theodore J."/>
            <person name="Thoulutsang Y."/>
            <person name="Topham K."/>
            <person name="Towey S."/>
            <person name="Tsamla T."/>
            <person name="Tsomo N."/>
            <person name="Vallee D."/>
            <person name="Vassiliev H."/>
            <person name="Venkataraman V."/>
            <person name="Vinson J."/>
            <person name="Vo A."/>
            <person name="Wade C."/>
            <person name="Wang S."/>
            <person name="Wangchuk T."/>
            <person name="Wangdi T."/>
            <person name="Whittaker C."/>
            <person name="Wilkinson J."/>
            <person name="Wu Y."/>
            <person name="Wyman D."/>
            <person name="Yadav S."/>
            <person name="Yang S."/>
            <person name="Yang X."/>
            <person name="Yeager S."/>
            <person name="Yee E."/>
            <person name="Young G."/>
            <person name="Zainoun J."/>
            <person name="Zembeck L."/>
            <person name="Zimmer A."/>
            <person name="Zody M."/>
            <person name="Lander E."/>
        </authorList>
    </citation>
    <scope>NUCLEOTIDE SEQUENCE [LARGE SCALE GENOMIC DNA]</scope>
</reference>
<dbReference type="AlphaFoldDB" id="H2ZEW8"/>
<dbReference type="Proteomes" id="UP000007875">
    <property type="component" value="Unassembled WGS sequence"/>
</dbReference>
<protein>
    <submittedName>
        <fullName evidence="1">Uncharacterized protein</fullName>
    </submittedName>
</protein>
<reference evidence="1" key="3">
    <citation type="submission" date="2025-09" db="UniProtKB">
        <authorList>
            <consortium name="Ensembl"/>
        </authorList>
    </citation>
    <scope>IDENTIFICATION</scope>
</reference>
<dbReference type="Ensembl" id="ENSCSAVT00000016315.1">
    <property type="protein sequence ID" value="ENSCSAVP00000016134.1"/>
    <property type="gene ID" value="ENSCSAVG00000009494.1"/>
</dbReference>
<dbReference type="STRING" id="51511.ENSCSAVP00000016134"/>
<dbReference type="InParanoid" id="H2ZEW8"/>
<reference evidence="1" key="2">
    <citation type="submission" date="2025-08" db="UniProtKB">
        <authorList>
            <consortium name="Ensembl"/>
        </authorList>
    </citation>
    <scope>IDENTIFICATION</scope>
</reference>
<name>H2ZEW8_CIOSA</name>